<feature type="region of interest" description="Disordered" evidence="1">
    <location>
        <begin position="1"/>
        <end position="47"/>
    </location>
</feature>
<organism evidence="2">
    <name type="scientific">Salix viminalis</name>
    <name type="common">Common osier</name>
    <name type="synonym">Basket willow</name>
    <dbReference type="NCBI Taxonomy" id="40686"/>
    <lineage>
        <taxon>Eukaryota</taxon>
        <taxon>Viridiplantae</taxon>
        <taxon>Streptophyta</taxon>
        <taxon>Embryophyta</taxon>
        <taxon>Tracheophyta</taxon>
        <taxon>Spermatophyta</taxon>
        <taxon>Magnoliopsida</taxon>
        <taxon>eudicotyledons</taxon>
        <taxon>Gunneridae</taxon>
        <taxon>Pentapetalae</taxon>
        <taxon>rosids</taxon>
        <taxon>fabids</taxon>
        <taxon>Malpighiales</taxon>
        <taxon>Salicaceae</taxon>
        <taxon>Saliceae</taxon>
        <taxon>Salix</taxon>
    </lineage>
</organism>
<gene>
    <name evidence="2" type="ORF">SVIM_LOCUS325192</name>
</gene>
<name>A0A6N2M935_SALVM</name>
<reference evidence="2" key="1">
    <citation type="submission" date="2019-03" db="EMBL/GenBank/DDBJ databases">
        <authorList>
            <person name="Mank J."/>
            <person name="Almeida P."/>
        </authorList>
    </citation>
    <scope>NUCLEOTIDE SEQUENCE</scope>
    <source>
        <strain evidence="2">78183</strain>
    </source>
</reference>
<feature type="compositionally biased region" description="Pro residues" evidence="1">
    <location>
        <begin position="9"/>
        <end position="40"/>
    </location>
</feature>
<dbReference type="AlphaFoldDB" id="A0A6N2M935"/>
<proteinExistence type="predicted"/>
<evidence type="ECO:0000256" key="1">
    <source>
        <dbReference type="SAM" id="MobiDB-lite"/>
    </source>
</evidence>
<evidence type="ECO:0000313" key="2">
    <source>
        <dbReference type="EMBL" id="VFU49361.1"/>
    </source>
</evidence>
<dbReference type="EMBL" id="CAADRP010001707">
    <property type="protein sequence ID" value="VFU49361.1"/>
    <property type="molecule type" value="Genomic_DNA"/>
</dbReference>
<sequence>MNPDNSPLSSPPPPPHSPHPPSASPSRPIPTSVPNPPPKFHPNLGKDDPKTLTCLQIEALSLRFFCPGEVDSSLPCSQSHFHIRHAALPAIMKVLANLKSLEIKLCDSLLQLHHHLATVVDPELDVQLCAVVDVGALSLRTLWSRRFGFSFCDKIKLHRPQTLRSILILSANMKGFRSVRERTYNNPQNVMTCWLKSQSNIEEWIIDEVWLAFQQDFFWMYVEEITDVKELLAALSYKLRTYETYL</sequence>
<protein>
    <submittedName>
        <fullName evidence="2">Uncharacterized protein</fullName>
    </submittedName>
</protein>
<accession>A0A6N2M935</accession>